<organism evidence="12">
    <name type="scientific">Darwinula stevensoni</name>
    <dbReference type="NCBI Taxonomy" id="69355"/>
    <lineage>
        <taxon>Eukaryota</taxon>
        <taxon>Metazoa</taxon>
        <taxon>Ecdysozoa</taxon>
        <taxon>Arthropoda</taxon>
        <taxon>Crustacea</taxon>
        <taxon>Oligostraca</taxon>
        <taxon>Ostracoda</taxon>
        <taxon>Podocopa</taxon>
        <taxon>Podocopida</taxon>
        <taxon>Darwinulocopina</taxon>
        <taxon>Darwinuloidea</taxon>
        <taxon>Darwinulidae</taxon>
        <taxon>Darwinula</taxon>
    </lineage>
</organism>
<sequence>MVMLSSDLLLPILLLVRIPGDCRETSEEESPKTECCPGQESHAVYDPETGRARCLGNSSRPLLPDCESKLNFSLLPSAESYRDPNFPCNASANRSFGSYCHDDFVVRHEDTPVKAEIFCASPVLAQYQARKIIFPKCCPRGKGFDLAQNKCVSHSLPLTLPSSHSVVGETRNQCKDDCELLVDDLSSNPCLKYYLSPEENPWDYYEFRETGQLYVPATNATYSNGEFCLDRGRIPNGSWVQLAKVCDPEDRKVDRECEDNVCVQKCCSVMDVLDVSEGRPECRPVETFYLTDRTLLSPFLSSHATNNDNKTITIHPKCDGNDTRRILQPPISAKDPKARYYLTQSWGLHFEETRYCIDETRNGSDPTSPQFLVCFKATQEDEDLSAMSETMFLAHSVLLIVLAAFLLLTILFYLVSHGRKGISETCLLSYVGCLLVACVALLVGQFGARYGIPTSLCFSSVGLSRSQSVQLTFLRLALPALFTFYCSIAAFSWLNIMSFDLWLNVANPFSSFRSAMMPSERNRMQKKKWIHYSLYAFGVPLCVVAVACVVEFAPGVPPGVIRTGLAPNPQCWLKDRDGTILYYYGPIALLLVANIIFFALTSRCLFLHAKDTAHLTRNRQSESHSRNREQFWLYAKLFVMMGLSWVTEVIGFFVREPKELFLFTDAVNSLQGLFIFLIVACKRKNLEVLKKRADRLLTRRKNLDETSTSGIGSLGEGDVRPEWKSGCAGGGGISRSEMSEVSEVDTSSTTLSRTCTFQL</sequence>
<keyword evidence="7 9" id="KW-0472">Membrane</keyword>
<dbReference type="GO" id="GO:0016020">
    <property type="term" value="C:membrane"/>
    <property type="evidence" value="ECO:0007669"/>
    <property type="project" value="UniProtKB-SubCell"/>
</dbReference>
<feature type="transmembrane region" description="Helical" evidence="9">
    <location>
        <begin position="392"/>
        <end position="415"/>
    </location>
</feature>
<feature type="transmembrane region" description="Helical" evidence="9">
    <location>
        <begin position="660"/>
        <end position="681"/>
    </location>
</feature>
<dbReference type="InterPro" id="IPR036272">
    <property type="entry name" value="Methuselah_N_sf"/>
</dbReference>
<dbReference type="EMBL" id="LR901537">
    <property type="protein sequence ID" value="CAD7248840.1"/>
    <property type="molecule type" value="Genomic_DNA"/>
</dbReference>
<evidence type="ECO:0000256" key="1">
    <source>
        <dbReference type="ARBA" id="ARBA00004141"/>
    </source>
</evidence>
<feature type="signal peptide" evidence="10">
    <location>
        <begin position="1"/>
        <end position="22"/>
    </location>
</feature>
<dbReference type="GO" id="GO:0007166">
    <property type="term" value="P:cell surface receptor signaling pathway"/>
    <property type="evidence" value="ECO:0007669"/>
    <property type="project" value="InterPro"/>
</dbReference>
<dbReference type="OrthoDB" id="6134459at2759"/>
<gene>
    <name evidence="12" type="ORF">DSTB1V02_LOCUS8647</name>
</gene>
<evidence type="ECO:0000256" key="8">
    <source>
        <dbReference type="SAM" id="Coils"/>
    </source>
</evidence>
<feature type="transmembrane region" description="Helical" evidence="9">
    <location>
        <begin position="472"/>
        <end position="494"/>
    </location>
</feature>
<evidence type="ECO:0000313" key="13">
    <source>
        <dbReference type="Proteomes" id="UP000677054"/>
    </source>
</evidence>
<reference evidence="12" key="1">
    <citation type="submission" date="2020-11" db="EMBL/GenBank/DDBJ databases">
        <authorList>
            <person name="Tran Van P."/>
        </authorList>
    </citation>
    <scope>NUCLEOTIDE SEQUENCE</scope>
</reference>
<feature type="transmembrane region" description="Helical" evidence="9">
    <location>
        <begin position="529"/>
        <end position="553"/>
    </location>
</feature>
<evidence type="ECO:0000256" key="6">
    <source>
        <dbReference type="ARBA" id="ARBA00023040"/>
    </source>
</evidence>
<evidence type="ECO:0000256" key="10">
    <source>
        <dbReference type="SAM" id="SignalP"/>
    </source>
</evidence>
<dbReference type="EMBL" id="CAJPEV010002020">
    <property type="protein sequence ID" value="CAG0895336.1"/>
    <property type="molecule type" value="Genomic_DNA"/>
</dbReference>
<feature type="coiled-coil region" evidence="8">
    <location>
        <begin position="679"/>
        <end position="706"/>
    </location>
</feature>
<evidence type="ECO:0000313" key="12">
    <source>
        <dbReference type="EMBL" id="CAD7248840.1"/>
    </source>
</evidence>
<name>A0A7R8XE12_9CRUS</name>
<keyword evidence="8" id="KW-0175">Coiled coil</keyword>
<feature type="domain" description="G-protein coupled receptors family 2 profile 2" evidence="11">
    <location>
        <begin position="387"/>
        <end position="683"/>
    </location>
</feature>
<comment type="similarity">
    <text evidence="2">Belongs to the G-protein coupled receptor 2 family. Mth subfamily.</text>
</comment>
<feature type="chain" id="PRO_5036209163" description="G-protein coupled receptors family 2 profile 2 domain-containing protein" evidence="10">
    <location>
        <begin position="23"/>
        <end position="759"/>
    </location>
</feature>
<dbReference type="Proteomes" id="UP000677054">
    <property type="component" value="Unassembled WGS sequence"/>
</dbReference>
<evidence type="ECO:0000256" key="7">
    <source>
        <dbReference type="ARBA" id="ARBA00023136"/>
    </source>
</evidence>
<comment type="subcellular location">
    <subcellularLocation>
        <location evidence="1">Membrane</location>
        <topology evidence="1">Multi-pass membrane protein</topology>
    </subcellularLocation>
</comment>
<dbReference type="InterPro" id="IPR023311">
    <property type="entry name" value="Methusela_ecto_dom_2"/>
</dbReference>
<accession>A0A7R8XE12</accession>
<dbReference type="PANTHER" id="PTHR46953:SF1">
    <property type="entry name" value="G-PROTEIN COUPLED RECEPTOR MTH-LIKE 1-RELATED"/>
    <property type="match status" value="1"/>
</dbReference>
<evidence type="ECO:0000256" key="2">
    <source>
        <dbReference type="ARBA" id="ARBA00008979"/>
    </source>
</evidence>
<dbReference type="InterPro" id="IPR000832">
    <property type="entry name" value="GPCR_2_secretin-like"/>
</dbReference>
<protein>
    <recommendedName>
        <fullName evidence="11">G-protein coupled receptors family 2 profile 2 domain-containing protein</fullName>
    </recommendedName>
</protein>
<evidence type="ECO:0000256" key="4">
    <source>
        <dbReference type="ARBA" id="ARBA00022729"/>
    </source>
</evidence>
<dbReference type="PANTHER" id="PTHR46953">
    <property type="entry name" value="G-PROTEIN COUPLED RECEPTOR MTH-LIKE 1-RELATED"/>
    <property type="match status" value="1"/>
</dbReference>
<keyword evidence="13" id="KW-1185">Reference proteome</keyword>
<evidence type="ECO:0000256" key="9">
    <source>
        <dbReference type="SAM" id="Phobius"/>
    </source>
</evidence>
<keyword evidence="6" id="KW-0675">Receptor</keyword>
<feature type="transmembrane region" description="Helical" evidence="9">
    <location>
        <begin position="631"/>
        <end position="654"/>
    </location>
</feature>
<evidence type="ECO:0000256" key="3">
    <source>
        <dbReference type="ARBA" id="ARBA00022692"/>
    </source>
</evidence>
<dbReference type="Pfam" id="PF00002">
    <property type="entry name" value="7tm_2"/>
    <property type="match status" value="1"/>
</dbReference>
<keyword evidence="5 9" id="KW-1133">Transmembrane helix</keyword>
<dbReference type="Gene3D" id="1.20.1070.10">
    <property type="entry name" value="Rhodopsin 7-helix transmembrane proteins"/>
    <property type="match status" value="1"/>
</dbReference>
<evidence type="ECO:0000259" key="11">
    <source>
        <dbReference type="PROSITE" id="PS50261"/>
    </source>
</evidence>
<dbReference type="InterPro" id="IPR017981">
    <property type="entry name" value="GPCR_2-like_7TM"/>
</dbReference>
<feature type="transmembrane region" description="Helical" evidence="9">
    <location>
        <begin position="581"/>
        <end position="600"/>
    </location>
</feature>
<keyword evidence="4 10" id="KW-0732">Signal</keyword>
<keyword evidence="6" id="KW-0297">G-protein coupled receptor</keyword>
<keyword evidence="6" id="KW-0807">Transducer</keyword>
<dbReference type="SUPFAM" id="SSF63877">
    <property type="entry name" value="Methuselah ectodomain"/>
    <property type="match status" value="1"/>
</dbReference>
<dbReference type="Gene3D" id="2.170.180.11">
    <property type="entry name" value="Methuselah ectodomain, domain 2"/>
    <property type="match status" value="1"/>
</dbReference>
<dbReference type="PROSITE" id="PS50261">
    <property type="entry name" value="G_PROTEIN_RECEP_F2_4"/>
    <property type="match status" value="1"/>
</dbReference>
<evidence type="ECO:0000256" key="5">
    <source>
        <dbReference type="ARBA" id="ARBA00022989"/>
    </source>
</evidence>
<dbReference type="InterPro" id="IPR052808">
    <property type="entry name" value="GPCR_Mth-like"/>
</dbReference>
<proteinExistence type="inferred from homology"/>
<dbReference type="AlphaFoldDB" id="A0A7R8XE12"/>
<keyword evidence="3 9" id="KW-0812">Transmembrane</keyword>
<dbReference type="CDD" id="cd15039">
    <property type="entry name" value="7tmB3_Methuselah-like"/>
    <property type="match status" value="1"/>
</dbReference>
<feature type="transmembrane region" description="Helical" evidence="9">
    <location>
        <begin position="427"/>
        <end position="452"/>
    </location>
</feature>
<dbReference type="GO" id="GO:0004930">
    <property type="term" value="F:G protein-coupled receptor activity"/>
    <property type="evidence" value="ECO:0007669"/>
    <property type="project" value="UniProtKB-KW"/>
</dbReference>